<evidence type="ECO:0000313" key="2">
    <source>
        <dbReference type="Proteomes" id="UP000178870"/>
    </source>
</evidence>
<dbReference type="AlphaFoldDB" id="A0A1F7YYM8"/>
<sequence>MSKVESISQTPDFELNAQGFVHEISKFTIIQPWWEHVVPIGEPVVVWAEYKDDIKIRELQYIENFLRNIDEPKAADHVSEIMSELEEFSEKCRLISVHISGPEITRLNKAIQKVDDLAERYGGKKDLELSRINTDTGIKGLWRVSNIYIFGETEYPRS</sequence>
<dbReference type="Proteomes" id="UP000178870">
    <property type="component" value="Unassembled WGS sequence"/>
</dbReference>
<name>A0A1F7YYM8_9BACT</name>
<accession>A0A1F7YYM8</accession>
<reference evidence="1 2" key="1">
    <citation type="journal article" date="2016" name="Nat. Commun.">
        <title>Thousands of microbial genomes shed light on interconnected biogeochemical processes in an aquifer system.</title>
        <authorList>
            <person name="Anantharaman K."/>
            <person name="Brown C.T."/>
            <person name="Hug L.A."/>
            <person name="Sharon I."/>
            <person name="Castelle C.J."/>
            <person name="Probst A.J."/>
            <person name="Thomas B.C."/>
            <person name="Singh A."/>
            <person name="Wilkins M.J."/>
            <person name="Karaoz U."/>
            <person name="Brodie E.L."/>
            <person name="Williams K.H."/>
            <person name="Hubbard S.S."/>
            <person name="Banfield J.F."/>
        </authorList>
    </citation>
    <scope>NUCLEOTIDE SEQUENCE [LARGE SCALE GENOMIC DNA]</scope>
</reference>
<proteinExistence type="predicted"/>
<protein>
    <submittedName>
        <fullName evidence="1">Uncharacterized protein</fullName>
    </submittedName>
</protein>
<gene>
    <name evidence="1" type="ORF">A2803_03260</name>
</gene>
<comment type="caution">
    <text evidence="1">The sequence shown here is derived from an EMBL/GenBank/DDBJ whole genome shotgun (WGS) entry which is preliminary data.</text>
</comment>
<dbReference type="EMBL" id="MGGP01000014">
    <property type="protein sequence ID" value="OGM32463.1"/>
    <property type="molecule type" value="Genomic_DNA"/>
</dbReference>
<organism evidence="1 2">
    <name type="scientific">Candidatus Woesebacteria bacterium RIFCSPHIGHO2_01_FULL_44_21</name>
    <dbReference type="NCBI Taxonomy" id="1802503"/>
    <lineage>
        <taxon>Bacteria</taxon>
        <taxon>Candidatus Woeseibacteriota</taxon>
    </lineage>
</organism>
<evidence type="ECO:0000313" key="1">
    <source>
        <dbReference type="EMBL" id="OGM32463.1"/>
    </source>
</evidence>